<reference evidence="12" key="2">
    <citation type="submission" date="2018-08" db="EMBL/GenBank/DDBJ databases">
        <authorList>
            <person name="Hornung B."/>
        </authorList>
    </citation>
    <scope>NUCLEOTIDE SEQUENCE [LARGE SCALE GENOMIC DNA]</scope>
</reference>
<feature type="binding site" evidence="8">
    <location>
        <begin position="217"/>
        <end position="218"/>
    </location>
    <ligand>
        <name>substrate</name>
    </ligand>
</feature>
<evidence type="ECO:0000256" key="9">
    <source>
        <dbReference type="PROSITE-ProRule" id="PRU10125"/>
    </source>
</evidence>
<feature type="binding site" evidence="8">
    <location>
        <position position="14"/>
    </location>
    <ligand>
        <name>substrate</name>
    </ligand>
</feature>
<feature type="binding site" evidence="8">
    <location>
        <begin position="207"/>
        <end position="208"/>
    </location>
    <ligand>
        <name>substrate</name>
    </ligand>
</feature>
<dbReference type="EMBL" id="RCIW01000001">
    <property type="protein sequence ID" value="RLP12930.1"/>
    <property type="molecule type" value="Genomic_DNA"/>
</dbReference>
<evidence type="ECO:0000313" key="12">
    <source>
        <dbReference type="Proteomes" id="UP000263928"/>
    </source>
</evidence>
<reference evidence="10 13" key="3">
    <citation type="submission" date="2018-10" db="EMBL/GenBank/DDBJ databases">
        <title>Propionibacterium australiense Genome Sequencing and Assembly.</title>
        <authorList>
            <person name="Bernier A.-M."/>
            <person name="Bernard K."/>
        </authorList>
    </citation>
    <scope>NUCLEOTIDE SEQUENCE [LARGE SCALE GENOMIC DNA]</scope>
    <source>
        <strain evidence="10 13">NML98A078</strain>
    </source>
</reference>
<name>A0A383S492_9ACTN</name>
<evidence type="ECO:0000313" key="11">
    <source>
        <dbReference type="EMBL" id="SYZ32838.1"/>
    </source>
</evidence>
<keyword evidence="12" id="KW-1185">Reference proteome</keyword>
<dbReference type="Pfam" id="PF01678">
    <property type="entry name" value="DAP_epimerase"/>
    <property type="match status" value="2"/>
</dbReference>
<evidence type="ECO:0000313" key="13">
    <source>
        <dbReference type="Proteomes" id="UP000279336"/>
    </source>
</evidence>
<reference evidence="11" key="1">
    <citation type="submission" date="2018-08" db="EMBL/GenBank/DDBJ databases">
        <authorList>
            <person name="Ferrada E.E."/>
            <person name="Latorre B.A."/>
        </authorList>
    </citation>
    <scope>NUCLEOTIDE SEQUENCE [LARGE SCALE GENOMIC DNA]</scope>
    <source>
        <strain evidence="11">Propionibacterium_australiense1</strain>
    </source>
</reference>
<evidence type="ECO:0000256" key="8">
    <source>
        <dbReference type="HAMAP-Rule" id="MF_00197"/>
    </source>
</evidence>
<evidence type="ECO:0000256" key="4">
    <source>
        <dbReference type="ARBA" id="ARBA00022605"/>
    </source>
</evidence>
<feature type="site" description="Could be important to modulate the pK values of the two catalytic cysteine residues" evidence="8">
    <location>
        <position position="157"/>
    </location>
</feature>
<dbReference type="EC" id="5.1.1.7" evidence="3 8"/>
<evidence type="ECO:0000256" key="1">
    <source>
        <dbReference type="ARBA" id="ARBA00005196"/>
    </source>
</evidence>
<feature type="binding site" evidence="8">
    <location>
        <position position="73"/>
    </location>
    <ligand>
        <name>substrate</name>
    </ligand>
</feature>
<evidence type="ECO:0000256" key="7">
    <source>
        <dbReference type="ARBA" id="ARBA00051712"/>
    </source>
</evidence>
<comment type="subunit">
    <text evidence="8">Homodimer.</text>
</comment>
<dbReference type="RefSeq" id="WP_119161214.1">
    <property type="nucleotide sequence ID" value="NZ_LR134442.1"/>
</dbReference>
<dbReference type="HAMAP" id="MF_00197">
    <property type="entry name" value="DAP_epimerase"/>
    <property type="match status" value="1"/>
</dbReference>
<comment type="function">
    <text evidence="8">Catalyzes the stereoinversion of LL-2,6-diaminopimelate (L,L-DAP) to meso-diaminopimelate (meso-DAP), a precursor of L-lysine and an essential component of the bacterial peptidoglycan.</text>
</comment>
<protein>
    <recommendedName>
        <fullName evidence="3 8">Diaminopimelate epimerase</fullName>
        <shortName evidence="8">DAP epimerase</shortName>
        <ecNumber evidence="3 8">5.1.1.7</ecNumber>
    </recommendedName>
    <alternativeName>
        <fullName evidence="8">PLP-independent amino acid racemase</fullName>
    </alternativeName>
</protein>
<dbReference type="GO" id="GO:0005829">
    <property type="term" value="C:cytosol"/>
    <property type="evidence" value="ECO:0007669"/>
    <property type="project" value="TreeGrafter"/>
</dbReference>
<accession>A0A383S492</accession>
<feature type="site" description="Could be important to modulate the pK values of the two catalytic cysteine residues" evidence="8">
    <location>
        <position position="207"/>
    </location>
</feature>
<organism evidence="11 12">
    <name type="scientific">Propionibacterium australiense</name>
    <dbReference type="NCBI Taxonomy" id="119981"/>
    <lineage>
        <taxon>Bacteria</taxon>
        <taxon>Bacillati</taxon>
        <taxon>Actinomycetota</taxon>
        <taxon>Actinomycetes</taxon>
        <taxon>Propionibacteriales</taxon>
        <taxon>Propionibacteriaceae</taxon>
        <taxon>Propionibacterium</taxon>
    </lineage>
</organism>
<feature type="binding site" evidence="8">
    <location>
        <position position="155"/>
    </location>
    <ligand>
        <name>substrate</name>
    </ligand>
</feature>
<dbReference type="PANTHER" id="PTHR31689:SF0">
    <property type="entry name" value="DIAMINOPIMELATE EPIMERASE"/>
    <property type="match status" value="1"/>
</dbReference>
<feature type="active site" description="Proton donor" evidence="8">
    <location>
        <position position="82"/>
    </location>
</feature>
<comment type="pathway">
    <text evidence="1 8">Amino-acid biosynthesis; L-lysine biosynthesis via DAP pathway; DL-2,6-diaminopimelate from LL-2,6-diaminopimelate: step 1/1.</text>
</comment>
<dbReference type="OrthoDB" id="9805408at2"/>
<keyword evidence="8" id="KW-0963">Cytoplasm</keyword>
<feature type="active site" evidence="9">
    <location>
        <position position="82"/>
    </location>
</feature>
<dbReference type="Gene3D" id="3.10.310.10">
    <property type="entry name" value="Diaminopimelate Epimerase, Chain A, domain 1"/>
    <property type="match status" value="2"/>
</dbReference>
<keyword evidence="4 8" id="KW-0028">Amino-acid biosynthesis</keyword>
<keyword evidence="5 8" id="KW-0457">Lysine biosynthesis</keyword>
<feature type="active site" description="Proton acceptor" evidence="8">
    <location>
        <position position="216"/>
    </location>
</feature>
<evidence type="ECO:0000256" key="5">
    <source>
        <dbReference type="ARBA" id="ARBA00023154"/>
    </source>
</evidence>
<dbReference type="PROSITE" id="PS01326">
    <property type="entry name" value="DAP_EPIMERASE"/>
    <property type="match status" value="1"/>
</dbReference>
<dbReference type="InterPro" id="IPR001653">
    <property type="entry name" value="DAP_epimerase_DapF"/>
</dbReference>
<evidence type="ECO:0000256" key="3">
    <source>
        <dbReference type="ARBA" id="ARBA00013080"/>
    </source>
</evidence>
<dbReference type="AlphaFoldDB" id="A0A383S492"/>
<dbReference type="Proteomes" id="UP000263928">
    <property type="component" value="Unassembled WGS sequence"/>
</dbReference>
<dbReference type="PANTHER" id="PTHR31689">
    <property type="entry name" value="DIAMINOPIMELATE EPIMERASE, CHLOROPLASTIC"/>
    <property type="match status" value="1"/>
</dbReference>
<dbReference type="InterPro" id="IPR018510">
    <property type="entry name" value="DAP_epimerase_AS"/>
</dbReference>
<proteinExistence type="inferred from homology"/>
<dbReference type="UniPathway" id="UPA00034">
    <property type="reaction ID" value="UER00025"/>
</dbReference>
<comment type="caution">
    <text evidence="8">Lacks conserved residue(s) required for the propagation of feature annotation.</text>
</comment>
<dbReference type="EMBL" id="UNQJ01000003">
    <property type="protein sequence ID" value="SYZ32838.1"/>
    <property type="molecule type" value="Genomic_DNA"/>
</dbReference>
<evidence type="ECO:0000313" key="10">
    <source>
        <dbReference type="EMBL" id="RLP12930.1"/>
    </source>
</evidence>
<dbReference type="SUPFAM" id="SSF54506">
    <property type="entry name" value="Diaminopimelate epimerase-like"/>
    <property type="match status" value="2"/>
</dbReference>
<evidence type="ECO:0000256" key="2">
    <source>
        <dbReference type="ARBA" id="ARBA00010219"/>
    </source>
</evidence>
<dbReference type="GO" id="GO:0008837">
    <property type="term" value="F:diaminopimelate epimerase activity"/>
    <property type="evidence" value="ECO:0007669"/>
    <property type="project" value="UniProtKB-UniRule"/>
</dbReference>
<comment type="similarity">
    <text evidence="2 8">Belongs to the diaminopimelate epimerase family.</text>
</comment>
<dbReference type="Proteomes" id="UP000279336">
    <property type="component" value="Unassembled WGS sequence"/>
</dbReference>
<comment type="catalytic activity">
    <reaction evidence="7 8">
        <text>(2S,6S)-2,6-diaminopimelate = meso-2,6-diaminopimelate</text>
        <dbReference type="Rhea" id="RHEA:15393"/>
        <dbReference type="ChEBI" id="CHEBI:57609"/>
        <dbReference type="ChEBI" id="CHEBI:57791"/>
        <dbReference type="EC" id="5.1.1.7"/>
    </reaction>
</comment>
<feature type="binding site" evidence="8">
    <location>
        <begin position="83"/>
        <end position="84"/>
    </location>
    <ligand>
        <name>substrate</name>
    </ligand>
</feature>
<sequence length="291" mass="30912">MDTWGFAKGHGTHNDFVLLKDRTGSVPLTAEQVRFLCDRHGGIGADGVIRAIKAAHVPEWDGDADLWFMDYRNADGSLAEMCGNGLRVFGRFLMEEGLADSNDLVIATRAGLRGVRELPDGRLCAQLGAVRVGAQPTWVSLDGVRHEATVVDVGNPHAVVLLDDDVDLAQLDLTRAPQLDPDVFPSGANVEFVHANDEHDLSMRVHERGSGETLSCGTGVAATAAAQASAHGALAGRFTVTVPGGRLEVVLDGDRAELIGPAVIIARGEVLVPDRADHLVTAGPRTRPERS</sequence>
<dbReference type="NCBIfam" id="TIGR00652">
    <property type="entry name" value="DapF"/>
    <property type="match status" value="1"/>
</dbReference>
<keyword evidence="6 8" id="KW-0413">Isomerase</keyword>
<dbReference type="GO" id="GO:0009089">
    <property type="term" value="P:lysine biosynthetic process via diaminopimelate"/>
    <property type="evidence" value="ECO:0007669"/>
    <property type="project" value="UniProtKB-UniRule"/>
</dbReference>
<evidence type="ECO:0000256" key="6">
    <source>
        <dbReference type="ARBA" id="ARBA00023235"/>
    </source>
</evidence>
<gene>
    <name evidence="8" type="primary">dapF</name>
    <name evidence="10" type="ORF">D7U36_00395</name>
    <name evidence="11" type="ORF">PROPAUS_0749</name>
</gene>
<comment type="subcellular location">
    <subcellularLocation>
        <location evidence="8">Cytoplasm</location>
    </subcellularLocation>
</comment>
<feature type="binding site" evidence="8">
    <location>
        <position position="189"/>
    </location>
    <ligand>
        <name>substrate</name>
    </ligand>
</feature>